<evidence type="ECO:0000313" key="2">
    <source>
        <dbReference type="EMBL" id="EJK48982.1"/>
    </source>
</evidence>
<dbReference type="AlphaFoldDB" id="K0RQJ3"/>
<dbReference type="InterPro" id="IPR032675">
    <property type="entry name" value="LRR_dom_sf"/>
</dbReference>
<dbReference type="PANTHER" id="PTHR24111:SF0">
    <property type="entry name" value="LEUCINE-RICH REPEAT-CONTAINING PROTEIN"/>
    <property type="match status" value="1"/>
</dbReference>
<evidence type="ECO:0000256" key="1">
    <source>
        <dbReference type="ARBA" id="ARBA00022737"/>
    </source>
</evidence>
<dbReference type="PANTHER" id="PTHR24111">
    <property type="entry name" value="LEUCINE-RICH REPEAT-CONTAINING PROTEIN 34"/>
    <property type="match status" value="1"/>
</dbReference>
<dbReference type="SUPFAM" id="SSF52047">
    <property type="entry name" value="RNI-like"/>
    <property type="match status" value="1"/>
</dbReference>
<dbReference type="Gene3D" id="3.80.10.10">
    <property type="entry name" value="Ribonuclease Inhibitor"/>
    <property type="match status" value="2"/>
</dbReference>
<keyword evidence="1" id="KW-0677">Repeat</keyword>
<dbReference type="InterPro" id="IPR052201">
    <property type="entry name" value="LRR-containing_regulator"/>
</dbReference>
<comment type="caution">
    <text evidence="2">The sequence shown here is derived from an EMBL/GenBank/DDBJ whole genome shotgun (WGS) entry which is preliminary data.</text>
</comment>
<keyword evidence="3" id="KW-1185">Reference proteome</keyword>
<dbReference type="EMBL" id="AGNL01045226">
    <property type="protein sequence ID" value="EJK48982.1"/>
    <property type="molecule type" value="Genomic_DNA"/>
</dbReference>
<protein>
    <recommendedName>
        <fullName evidence="4">F-box domain-containing protein</fullName>
    </recommendedName>
</protein>
<dbReference type="InterPro" id="IPR001611">
    <property type="entry name" value="Leu-rich_rpt"/>
</dbReference>
<evidence type="ECO:0000313" key="3">
    <source>
        <dbReference type="Proteomes" id="UP000266841"/>
    </source>
</evidence>
<organism evidence="2 3">
    <name type="scientific">Thalassiosira oceanica</name>
    <name type="common">Marine diatom</name>
    <dbReference type="NCBI Taxonomy" id="159749"/>
    <lineage>
        <taxon>Eukaryota</taxon>
        <taxon>Sar</taxon>
        <taxon>Stramenopiles</taxon>
        <taxon>Ochrophyta</taxon>
        <taxon>Bacillariophyta</taxon>
        <taxon>Coscinodiscophyceae</taxon>
        <taxon>Thalassiosirophycidae</taxon>
        <taxon>Thalassiosirales</taxon>
        <taxon>Thalassiosiraceae</taxon>
        <taxon>Thalassiosira</taxon>
    </lineage>
</organism>
<gene>
    <name evidence="2" type="ORF">THAOC_32178</name>
</gene>
<accession>K0RQJ3</accession>
<dbReference type="eggNOG" id="ENOG502SDC4">
    <property type="taxonomic scope" value="Eukaryota"/>
</dbReference>
<proteinExistence type="predicted"/>
<dbReference type="Proteomes" id="UP000266841">
    <property type="component" value="Unassembled WGS sequence"/>
</dbReference>
<sequence>MSMSDSDGAAEGVNAQKPAVRSFTRSCWGSGSAENVNPEEFHTFDGVESIVTRWGIWSNNGEKIVLNRDIGKAMTQVQRSLISGGDDPQDRYRVEIGQNAPRKYRKPGCAQIPYHKDMLLSYEYFAANLRESNCIFESFKICNTHLPLSPYLSESLVPALEAAETLYTLELSNCLGPSDLKSVVAFLAKNQVLHSLNLSGHCFDEETAISLANAIRKHPVLYAIDLDSCSLGGGNTEVLNKILYASKECDSLVLGHPSFTSENVVLLARFIGKRIALTSLSLNNVWVNKDNQKLLSHALGKNKNISELSLRNCGLQLPKGVLNNNNLEGLSRLTILDLSNNSLPATGSKGIAKLLSNSASRLSSLNLSGNRLTSASAKVILPALKGNNTLLHLDLSNNSLGEPAVPSIIDMLQQNSTLRTLDIMGNSSLKIRSGGQYDYSSYYAGGGWSSLTRKPVVPRGKLEIERKALFDTTSLQSITSSNHTCEVMMTNANVGDSHAKTIGKINSLENEGLKVRLKVVLAINSANKELYNASSFSDLPLELFPMLLELVQQTVVNDTALKCNLGRTSLRRIFDLISGYNLQLLFERGSGLRKVKVTNLLPAKKKPKKKRRKFGDEDDPDDGTFTAPMGCGGYARMVYVYDPDLVSVLDYAYLLQTL</sequence>
<dbReference type="SMART" id="SM00368">
    <property type="entry name" value="LRR_RI"/>
    <property type="match status" value="4"/>
</dbReference>
<name>K0RQJ3_THAOC</name>
<dbReference type="OrthoDB" id="45721at2759"/>
<dbReference type="Pfam" id="PF13516">
    <property type="entry name" value="LRR_6"/>
    <property type="match status" value="1"/>
</dbReference>
<evidence type="ECO:0008006" key="4">
    <source>
        <dbReference type="Google" id="ProtNLM"/>
    </source>
</evidence>
<reference evidence="2 3" key="1">
    <citation type="journal article" date="2012" name="Genome Biol.">
        <title>Genome and low-iron response of an oceanic diatom adapted to chronic iron limitation.</title>
        <authorList>
            <person name="Lommer M."/>
            <person name="Specht M."/>
            <person name="Roy A.S."/>
            <person name="Kraemer L."/>
            <person name="Andreson R."/>
            <person name="Gutowska M.A."/>
            <person name="Wolf J."/>
            <person name="Bergner S.V."/>
            <person name="Schilhabel M.B."/>
            <person name="Klostermeier U.C."/>
            <person name="Beiko R.G."/>
            <person name="Rosenstiel P."/>
            <person name="Hippler M."/>
            <person name="Laroche J."/>
        </authorList>
    </citation>
    <scope>NUCLEOTIDE SEQUENCE [LARGE SCALE GENOMIC DNA]</scope>
    <source>
        <strain evidence="2 3">CCMP1005</strain>
    </source>
</reference>